<dbReference type="InterPro" id="IPR023346">
    <property type="entry name" value="Lysozyme-like_dom_sf"/>
</dbReference>
<sequence length="215" mass="22064">MSTYTGRHRTATTSSHSKTFAKVALTGAAVGATGFLFAPGAANAAPLSEWDALAQCESGGNWGINTGNGFQGGLQFSPSTWSGYGGGEFAATANQATREQQIIVAERVLAGQGWGAWPSCSSQLGLSGAPQERTLADFDQAPAPAAAPEAPAAEAEPTAEAHIATLIAEAAARGIEVPADEVAAQYNAHKDEVDGHYADNKEAVDNFMATYFGSN</sequence>
<keyword evidence="7" id="KW-1185">Reference proteome</keyword>
<keyword evidence="3" id="KW-0732">Signal</keyword>
<dbReference type="RefSeq" id="WP_075844836.1">
    <property type="nucleotide sequence ID" value="NZ_CP015961.1"/>
</dbReference>
<evidence type="ECO:0000259" key="5">
    <source>
        <dbReference type="Pfam" id="PF11574"/>
    </source>
</evidence>
<keyword evidence="2" id="KW-0378">Hydrolase</keyword>
<evidence type="ECO:0000259" key="4">
    <source>
        <dbReference type="Pfam" id="PF06737"/>
    </source>
</evidence>
<reference evidence="6 7" key="1">
    <citation type="submission" date="2016-06" db="EMBL/GenBank/DDBJ databases">
        <title>Complete genome sequence of a saline-alkali tolerant type strain Dietzia timorensis ID05-A0528T.</title>
        <authorList>
            <person name="Wu X."/>
        </authorList>
    </citation>
    <scope>NUCLEOTIDE SEQUENCE [LARGE SCALE GENOMIC DNA]</scope>
    <source>
        <strain evidence="6 7">ID05-A0528</strain>
    </source>
</reference>
<gene>
    <name evidence="6" type="ORF">BJL86_0844</name>
</gene>
<evidence type="ECO:0000313" key="7">
    <source>
        <dbReference type="Proteomes" id="UP000186104"/>
    </source>
</evidence>
<dbReference type="Gene3D" id="1.10.1200.100">
    <property type="entry name" value="conserved protein domain from corynebacterium diphtheriae"/>
    <property type="match status" value="1"/>
</dbReference>
<evidence type="ECO:0000256" key="2">
    <source>
        <dbReference type="ARBA" id="ARBA00022801"/>
    </source>
</evidence>
<dbReference type="KEGG" id="dtm:BJL86_0844"/>
<dbReference type="Gene3D" id="1.10.530.10">
    <property type="match status" value="1"/>
</dbReference>
<proteinExistence type="inferred from homology"/>
<dbReference type="GO" id="GO:0016787">
    <property type="term" value="F:hydrolase activity"/>
    <property type="evidence" value="ECO:0007669"/>
    <property type="project" value="UniProtKB-KW"/>
</dbReference>
<feature type="chain" id="PRO_5008008708" evidence="3">
    <location>
        <begin position="45"/>
        <end position="215"/>
    </location>
</feature>
<feature type="domain" description="Resuscitation-promoting factor core lysozyme-like" evidence="4">
    <location>
        <begin position="45"/>
        <end position="120"/>
    </location>
</feature>
<evidence type="ECO:0000256" key="3">
    <source>
        <dbReference type="SAM" id="SignalP"/>
    </source>
</evidence>
<dbReference type="STRING" id="499555.BJL86_0844"/>
<protein>
    <submittedName>
        <fullName evidence="6">Resuscitation-promoting factor Rpf1</fullName>
    </submittedName>
</protein>
<dbReference type="Pfam" id="PF11574">
    <property type="entry name" value="Rpf1_C"/>
    <property type="match status" value="1"/>
</dbReference>
<organism evidence="6 7">
    <name type="scientific">Dietzia timorensis</name>
    <dbReference type="NCBI Taxonomy" id="499555"/>
    <lineage>
        <taxon>Bacteria</taxon>
        <taxon>Bacillati</taxon>
        <taxon>Actinomycetota</taxon>
        <taxon>Actinomycetes</taxon>
        <taxon>Mycobacteriales</taxon>
        <taxon>Dietziaceae</taxon>
        <taxon>Dietzia</taxon>
    </lineage>
</organism>
<dbReference type="Proteomes" id="UP000186104">
    <property type="component" value="Chromosome"/>
</dbReference>
<dbReference type="InterPro" id="IPR010618">
    <property type="entry name" value="RPF"/>
</dbReference>
<feature type="domain" description="Resuscitation-promoting factor Rpf1 C-terminal" evidence="5">
    <location>
        <begin position="125"/>
        <end position="205"/>
    </location>
</feature>
<dbReference type="CDD" id="cd13925">
    <property type="entry name" value="RPF"/>
    <property type="match status" value="1"/>
</dbReference>
<evidence type="ECO:0000256" key="1">
    <source>
        <dbReference type="ARBA" id="ARBA00010830"/>
    </source>
</evidence>
<accession>A0A173LJD3</accession>
<dbReference type="SUPFAM" id="SSF53955">
    <property type="entry name" value="Lysozyme-like"/>
    <property type="match status" value="1"/>
</dbReference>
<name>A0A173LJD3_9ACTN</name>
<dbReference type="OrthoDB" id="1404170at2"/>
<dbReference type="InterPro" id="IPR021630">
    <property type="entry name" value="Rpf1_C"/>
</dbReference>
<feature type="signal peptide" evidence="3">
    <location>
        <begin position="1"/>
        <end position="44"/>
    </location>
</feature>
<dbReference type="EMBL" id="CP015961">
    <property type="protein sequence ID" value="ANI91638.1"/>
    <property type="molecule type" value="Genomic_DNA"/>
</dbReference>
<dbReference type="Pfam" id="PF06737">
    <property type="entry name" value="Transglycosylas"/>
    <property type="match status" value="1"/>
</dbReference>
<dbReference type="AlphaFoldDB" id="A0A173LJD3"/>
<comment type="similarity">
    <text evidence="1">Belongs to the transglycosylase family. Rpf subfamily.</text>
</comment>
<evidence type="ECO:0000313" key="6">
    <source>
        <dbReference type="EMBL" id="ANI91638.1"/>
    </source>
</evidence>
<dbReference type="InterPro" id="IPR044905">
    <property type="entry name" value="Rpf1_C_sf"/>
</dbReference>